<protein>
    <recommendedName>
        <fullName evidence="3">Secreted protein</fullName>
    </recommendedName>
</protein>
<comment type="caution">
    <text evidence="1">The sequence shown here is derived from an EMBL/GenBank/DDBJ whole genome shotgun (WGS) entry which is preliminary data.</text>
</comment>
<evidence type="ECO:0000313" key="1">
    <source>
        <dbReference type="EMBL" id="KAK9882986.1"/>
    </source>
</evidence>
<gene>
    <name evidence="1" type="ORF">WA026_001200</name>
</gene>
<dbReference type="EMBL" id="JARQZJ010000091">
    <property type="protein sequence ID" value="KAK9882986.1"/>
    <property type="molecule type" value="Genomic_DNA"/>
</dbReference>
<evidence type="ECO:0000313" key="2">
    <source>
        <dbReference type="Proteomes" id="UP001431783"/>
    </source>
</evidence>
<keyword evidence="2" id="KW-1185">Reference proteome</keyword>
<evidence type="ECO:0008006" key="3">
    <source>
        <dbReference type="Google" id="ProtNLM"/>
    </source>
</evidence>
<sequence>MMEPDSVCSLGFLAVCLLFVERRKIHKRSIRCILPALKVIRSLFSHLSVRQATGHRNRTTSTGKKNGDLSTPINCGCLPRLGKLGKQEARREEEIFEMVVHRVCLLGICGEHAGTRVRF</sequence>
<proteinExistence type="predicted"/>
<reference evidence="1 2" key="1">
    <citation type="submission" date="2023-03" db="EMBL/GenBank/DDBJ databases">
        <title>Genome insight into feeding habits of ladybird beetles.</title>
        <authorList>
            <person name="Li H.-S."/>
            <person name="Huang Y.-H."/>
            <person name="Pang H."/>
        </authorList>
    </citation>
    <scope>NUCLEOTIDE SEQUENCE [LARGE SCALE GENOMIC DNA]</scope>
    <source>
        <strain evidence="1">SYSU_2023b</strain>
        <tissue evidence="1">Whole body</tissue>
    </source>
</reference>
<organism evidence="1 2">
    <name type="scientific">Henosepilachna vigintioctopunctata</name>
    <dbReference type="NCBI Taxonomy" id="420089"/>
    <lineage>
        <taxon>Eukaryota</taxon>
        <taxon>Metazoa</taxon>
        <taxon>Ecdysozoa</taxon>
        <taxon>Arthropoda</taxon>
        <taxon>Hexapoda</taxon>
        <taxon>Insecta</taxon>
        <taxon>Pterygota</taxon>
        <taxon>Neoptera</taxon>
        <taxon>Endopterygota</taxon>
        <taxon>Coleoptera</taxon>
        <taxon>Polyphaga</taxon>
        <taxon>Cucujiformia</taxon>
        <taxon>Coccinelloidea</taxon>
        <taxon>Coccinellidae</taxon>
        <taxon>Epilachninae</taxon>
        <taxon>Epilachnini</taxon>
        <taxon>Henosepilachna</taxon>
    </lineage>
</organism>
<accession>A0AAW1UH69</accession>
<dbReference type="AlphaFoldDB" id="A0AAW1UH69"/>
<name>A0AAW1UH69_9CUCU</name>
<dbReference type="Proteomes" id="UP001431783">
    <property type="component" value="Unassembled WGS sequence"/>
</dbReference>